<evidence type="ECO:0000313" key="3">
    <source>
        <dbReference type="Proteomes" id="UP000198211"/>
    </source>
</evidence>
<dbReference type="SUPFAM" id="SSF53098">
    <property type="entry name" value="Ribonuclease H-like"/>
    <property type="match status" value="1"/>
</dbReference>
<sequence length="144" mass="16089">MQWICVIGHAGGSDHRGQSPTLQAIQAWCWWESMETYVKSYVKQCIHCLSTAGRTEPRPYGPALHATKPNEVLYFDYLALPEDEDTHSKYVLVIKDDFSGFVEGAHVKNAVIDTLACVLGAQHHFVTAYCPWANGTWKLSIGCC</sequence>
<dbReference type="AlphaFoldDB" id="A0A225W6S4"/>
<dbReference type="Pfam" id="PF17921">
    <property type="entry name" value="Integrase_H2C2"/>
    <property type="match status" value="1"/>
</dbReference>
<proteinExistence type="predicted"/>
<name>A0A225W6S4_9STRA</name>
<dbReference type="OrthoDB" id="123161at2759"/>
<dbReference type="InterPro" id="IPR012337">
    <property type="entry name" value="RNaseH-like_sf"/>
</dbReference>
<reference evidence="3" key="1">
    <citation type="submission" date="2017-03" db="EMBL/GenBank/DDBJ databases">
        <title>Phytopthora megakarya and P. palmivora, two closely related causual agents of cacao black pod achieved similar genome size and gene model numbers by different mechanisms.</title>
        <authorList>
            <person name="Ali S."/>
            <person name="Shao J."/>
            <person name="Larry D.J."/>
            <person name="Kronmiller B."/>
            <person name="Shen D."/>
            <person name="Strem M.D."/>
            <person name="Melnick R.L."/>
            <person name="Guiltinan M.J."/>
            <person name="Tyler B.M."/>
            <person name="Meinhardt L.W."/>
            <person name="Bailey B.A."/>
        </authorList>
    </citation>
    <scope>NUCLEOTIDE SEQUENCE [LARGE SCALE GENOMIC DNA]</scope>
    <source>
        <strain evidence="3">zdho120</strain>
    </source>
</reference>
<comment type="caution">
    <text evidence="2">The sequence shown here is derived from an EMBL/GenBank/DDBJ whole genome shotgun (WGS) entry which is preliminary data.</text>
</comment>
<dbReference type="PANTHER" id="PTHR47266">
    <property type="entry name" value="ENDONUCLEASE-RELATED"/>
    <property type="match status" value="1"/>
</dbReference>
<protein>
    <submittedName>
        <fullName evidence="2">Retrotransposon protein</fullName>
    </submittedName>
</protein>
<feature type="domain" description="Integrase zinc-binding" evidence="1">
    <location>
        <begin position="13"/>
        <end position="50"/>
    </location>
</feature>
<dbReference type="STRING" id="4795.A0A225W6S4"/>
<evidence type="ECO:0000313" key="2">
    <source>
        <dbReference type="EMBL" id="OWZ13084.1"/>
    </source>
</evidence>
<dbReference type="Proteomes" id="UP000198211">
    <property type="component" value="Unassembled WGS sequence"/>
</dbReference>
<evidence type="ECO:0000259" key="1">
    <source>
        <dbReference type="Pfam" id="PF17921"/>
    </source>
</evidence>
<accession>A0A225W6S4</accession>
<dbReference type="Gene3D" id="1.10.340.70">
    <property type="match status" value="1"/>
</dbReference>
<organism evidence="2 3">
    <name type="scientific">Phytophthora megakarya</name>
    <dbReference type="NCBI Taxonomy" id="4795"/>
    <lineage>
        <taxon>Eukaryota</taxon>
        <taxon>Sar</taxon>
        <taxon>Stramenopiles</taxon>
        <taxon>Oomycota</taxon>
        <taxon>Peronosporomycetes</taxon>
        <taxon>Peronosporales</taxon>
        <taxon>Peronosporaceae</taxon>
        <taxon>Phytophthora</taxon>
    </lineage>
</organism>
<keyword evidence="3" id="KW-1185">Reference proteome</keyword>
<dbReference type="EMBL" id="NBNE01001675">
    <property type="protein sequence ID" value="OWZ13084.1"/>
    <property type="molecule type" value="Genomic_DNA"/>
</dbReference>
<dbReference type="InterPro" id="IPR041588">
    <property type="entry name" value="Integrase_H2C2"/>
</dbReference>
<gene>
    <name evidence="2" type="ORF">PHMEG_00013654</name>
</gene>
<dbReference type="InterPro" id="IPR052160">
    <property type="entry name" value="Gypsy_RT_Integrase-like"/>
</dbReference>